<organism evidence="3 4">
    <name type="scientific">Herbihabitans rhizosphaerae</name>
    <dbReference type="NCBI Taxonomy" id="1872711"/>
    <lineage>
        <taxon>Bacteria</taxon>
        <taxon>Bacillati</taxon>
        <taxon>Actinomycetota</taxon>
        <taxon>Actinomycetes</taxon>
        <taxon>Pseudonocardiales</taxon>
        <taxon>Pseudonocardiaceae</taxon>
        <taxon>Herbihabitans</taxon>
    </lineage>
</organism>
<dbReference type="Proteomes" id="UP000294257">
    <property type="component" value="Unassembled WGS sequence"/>
</dbReference>
<dbReference type="RefSeq" id="WP_130348381.1">
    <property type="nucleotide sequence ID" value="NZ_SGWQ01000015.1"/>
</dbReference>
<comment type="caution">
    <text evidence="3">The sequence shown here is derived from an EMBL/GenBank/DDBJ whole genome shotgun (WGS) entry which is preliminary data.</text>
</comment>
<evidence type="ECO:0000313" key="3">
    <source>
        <dbReference type="EMBL" id="RZS31243.1"/>
    </source>
</evidence>
<keyword evidence="4" id="KW-1185">Reference proteome</keyword>
<evidence type="ECO:0000313" key="4">
    <source>
        <dbReference type="Proteomes" id="UP000294257"/>
    </source>
</evidence>
<accession>A0A4V2ERG6</accession>
<feature type="region of interest" description="Disordered" evidence="1">
    <location>
        <begin position="169"/>
        <end position="193"/>
    </location>
</feature>
<evidence type="ECO:0000259" key="2">
    <source>
        <dbReference type="Pfam" id="PF21725"/>
    </source>
</evidence>
<dbReference type="OrthoDB" id="5194739at2"/>
<dbReference type="EMBL" id="SGWQ01000015">
    <property type="protein sequence ID" value="RZS31243.1"/>
    <property type="molecule type" value="Genomic_DNA"/>
</dbReference>
<feature type="compositionally biased region" description="Basic and acidic residues" evidence="1">
    <location>
        <begin position="169"/>
        <end position="185"/>
    </location>
</feature>
<dbReference type="Pfam" id="PF21725">
    <property type="entry name" value="T7SS_signal"/>
    <property type="match status" value="1"/>
</dbReference>
<evidence type="ECO:0000256" key="1">
    <source>
        <dbReference type="SAM" id="MobiDB-lite"/>
    </source>
</evidence>
<feature type="domain" description="Putative T7SS secretion signal" evidence="2">
    <location>
        <begin position="3"/>
        <end position="183"/>
    </location>
</feature>
<dbReference type="AlphaFoldDB" id="A0A4V2ERG6"/>
<proteinExistence type="predicted"/>
<feature type="region of interest" description="Disordered" evidence="1">
    <location>
        <begin position="122"/>
        <end position="151"/>
    </location>
</feature>
<protein>
    <recommendedName>
        <fullName evidence="2">Putative T7SS secretion signal domain-containing protein</fullName>
    </recommendedName>
</protein>
<name>A0A4V2ERG6_9PSEU</name>
<dbReference type="InterPro" id="IPR049082">
    <property type="entry name" value="T7SS_signal"/>
</dbReference>
<gene>
    <name evidence="3" type="ORF">EV193_115122</name>
</gene>
<sequence>MAALGQTDDPKELIPGNPEAVANAADDLRKKADLLKGVGEDLGAVRISAWDGQASNGFWEKFTPEKGNWKLGHDSLDSAAKALDGHVSSLTWAQGQAREAIAKWDAGEQATKKAAEEFAAKGGTFSPGVDPDAPIGSPNGPKPNGGAFTDPGIALRKEASAILERAKDQLGKAGDAHAKEIEKHGGKGKNTPDWLAHPARFVEKKGPQKAAIDIKKTDSWIDKAQKAQGKKGKFGKYGQWGHKFDENAGDKKGPDVKVTVFGGNTEASLFKADAKGATQVGNVTLMGEAGIKALSADAGWSAGVSKDGVYADAKAGAYLVSGEAKGSARYGYAEVGGSVKGYIGAEAGAEASIGKDGIKAGVNAFAGGRAEAEVHGDVGGVGAGAKAEGWVGVGAEANATIGKGEDGKWTIGAEAGVGLGVGGKIGFEITVDPGEVVDTVGDVADKLNPFD</sequence>
<reference evidence="3 4" key="1">
    <citation type="submission" date="2019-02" db="EMBL/GenBank/DDBJ databases">
        <title>Genomic Encyclopedia of Type Strains, Phase IV (KMG-IV): sequencing the most valuable type-strain genomes for metagenomic binning, comparative biology and taxonomic classification.</title>
        <authorList>
            <person name="Goeker M."/>
        </authorList>
    </citation>
    <scope>NUCLEOTIDE SEQUENCE [LARGE SCALE GENOMIC DNA]</scope>
    <source>
        <strain evidence="3 4">DSM 101727</strain>
    </source>
</reference>